<dbReference type="Gene3D" id="3.40.710.10">
    <property type="entry name" value="DD-peptidase/beta-lactamase superfamily"/>
    <property type="match status" value="1"/>
</dbReference>
<evidence type="ECO:0000256" key="1">
    <source>
        <dbReference type="SAM" id="SignalP"/>
    </source>
</evidence>
<organism evidence="3 4">
    <name type="scientific">Aeromicrobium marinum DSM 15272</name>
    <dbReference type="NCBI Taxonomy" id="585531"/>
    <lineage>
        <taxon>Bacteria</taxon>
        <taxon>Bacillati</taxon>
        <taxon>Actinomycetota</taxon>
        <taxon>Actinomycetes</taxon>
        <taxon>Propionibacteriales</taxon>
        <taxon>Nocardioidaceae</taxon>
        <taxon>Aeromicrobium</taxon>
    </lineage>
</organism>
<proteinExistence type="predicted"/>
<keyword evidence="4" id="KW-1185">Reference proteome</keyword>
<feature type="signal peptide" evidence="1">
    <location>
        <begin position="1"/>
        <end position="23"/>
    </location>
</feature>
<dbReference type="Proteomes" id="UP000003111">
    <property type="component" value="Unassembled WGS sequence"/>
</dbReference>
<dbReference type="STRING" id="585531.HMPREF0063_11296"/>
<protein>
    <submittedName>
        <fullName evidence="3">Beta-lactamase</fullName>
    </submittedName>
</protein>
<sequence>MRRIALVSALVGAVLVAPWSAAASTTDVAAAGQKQCDVPAPGEPFETAAPEEVGLDPAQLDVATGFASSRLRTSVMVFRHHCLVGTGPGNLLGDLVPLDLWSSTKSVVSLAVGVAVDRGLLDLDDPIDLYLPPGWGDAERRAITVRQLLQENSGLKTSIITEAGTVALDANIVRQGLALPLEHEPGTYFEYGQRNPDIAAYVVGRAVGEDIQDFVQREIFTPIGIRPGSYIWLRDRAGNTYGHAHLIMRPTEFARVGMLLANDGRWADRQIVSADYLGAATGPSPTNACYGMLFWVNRTPCITPDVPSRRTFDREPLPGFGSDAFATVGFLQQNTFVSPSLGTQVTWMGVAGDVSPDPQTLLTANVSSELYHEFFRRLLPAYTDVDLPDLGPYEDVVSFEVTPETVADIRVALGALGVGEFAPQGCLLATCDGRLETRGLAMNLAAVLGFVTTAGSG</sequence>
<gene>
    <name evidence="3" type="ORF">HMPREF0063_11296</name>
</gene>
<dbReference type="HOGENOM" id="CLU_623790_0_0_11"/>
<dbReference type="SUPFAM" id="SSF56601">
    <property type="entry name" value="beta-lactamase/transpeptidase-like"/>
    <property type="match status" value="1"/>
</dbReference>
<dbReference type="eggNOG" id="COG1680">
    <property type="taxonomic scope" value="Bacteria"/>
</dbReference>
<dbReference type="OrthoDB" id="3325701at2"/>
<dbReference type="RefSeq" id="WP_007078317.1">
    <property type="nucleotide sequence ID" value="NZ_CM001024.1"/>
</dbReference>
<dbReference type="InterPro" id="IPR012338">
    <property type="entry name" value="Beta-lactam/transpept-like"/>
</dbReference>
<dbReference type="InterPro" id="IPR001466">
    <property type="entry name" value="Beta-lactam-related"/>
</dbReference>
<dbReference type="AlphaFoldDB" id="E2SB87"/>
<accession>E2SB87</accession>
<evidence type="ECO:0000313" key="3">
    <source>
        <dbReference type="EMBL" id="EFQ83633.1"/>
    </source>
</evidence>
<evidence type="ECO:0000259" key="2">
    <source>
        <dbReference type="Pfam" id="PF00144"/>
    </source>
</evidence>
<name>E2SB87_9ACTN</name>
<dbReference type="InterPro" id="IPR050789">
    <property type="entry name" value="Diverse_Enzym_Activities"/>
</dbReference>
<comment type="caution">
    <text evidence="3">The sequence shown here is derived from an EMBL/GenBank/DDBJ whole genome shotgun (WGS) entry which is preliminary data.</text>
</comment>
<reference evidence="3" key="1">
    <citation type="submission" date="2010-08" db="EMBL/GenBank/DDBJ databases">
        <authorList>
            <person name="Muzny D."/>
            <person name="Qin X."/>
            <person name="Buhay C."/>
            <person name="Dugan-Rocha S."/>
            <person name="Ding Y."/>
            <person name="Chen G."/>
            <person name="Hawes A."/>
            <person name="Holder M."/>
            <person name="Jhangiani S."/>
            <person name="Johnson A."/>
            <person name="Khan Z."/>
            <person name="Li Z."/>
            <person name="Liu W."/>
            <person name="Liu X."/>
            <person name="Perez L."/>
            <person name="Shen H."/>
            <person name="Wang Q."/>
            <person name="Watt J."/>
            <person name="Xi L."/>
            <person name="Xin Y."/>
            <person name="Zhou J."/>
            <person name="Deng J."/>
            <person name="Jiang H."/>
            <person name="Liu Y."/>
            <person name="Qu J."/>
            <person name="Song X.-Z."/>
            <person name="Zhang L."/>
            <person name="Villasana D."/>
            <person name="Johnson A."/>
            <person name="Liu J."/>
            <person name="Liyanage D."/>
            <person name="Lorensuhewa L."/>
            <person name="Robinson T."/>
            <person name="Song A."/>
            <person name="Song B.-B."/>
            <person name="Dinh H."/>
            <person name="Thornton R."/>
            <person name="Coyle M."/>
            <person name="Francisco L."/>
            <person name="Jackson L."/>
            <person name="Javaid M."/>
            <person name="Korchina V."/>
            <person name="Kovar C."/>
            <person name="Mata R."/>
            <person name="Mathew T."/>
            <person name="Ngo R."/>
            <person name="Nguyen L."/>
            <person name="Nguyen N."/>
            <person name="Okwuonu G."/>
            <person name="Ongeri F."/>
            <person name="Pham C."/>
            <person name="Simmons D."/>
            <person name="Wilczek-Boney K."/>
            <person name="Hale W."/>
            <person name="Jakkamsetti A."/>
            <person name="Pham P."/>
            <person name="Ruth R."/>
            <person name="San Lucas F."/>
            <person name="Warren J."/>
            <person name="Zhang J."/>
            <person name="Zhao Z."/>
            <person name="Zhou C."/>
            <person name="Zhu D."/>
            <person name="Lee S."/>
            <person name="Bess C."/>
            <person name="Blankenburg K."/>
            <person name="Forbes L."/>
            <person name="Fu Q."/>
            <person name="Gubbala S."/>
            <person name="Hirani K."/>
            <person name="Jayaseelan J.C."/>
            <person name="Lara F."/>
            <person name="Munidasa M."/>
            <person name="Palculict T."/>
            <person name="Patil S."/>
            <person name="Pu L.-L."/>
            <person name="Saada N."/>
            <person name="Tang L."/>
            <person name="Weissenberger G."/>
            <person name="Zhu Y."/>
            <person name="Hemphill L."/>
            <person name="Shang Y."/>
            <person name="Youmans B."/>
            <person name="Ayvaz T."/>
            <person name="Ross M."/>
            <person name="Santibanez J."/>
            <person name="Aqrawi P."/>
            <person name="Gross S."/>
            <person name="Joshi V."/>
            <person name="Fowler G."/>
            <person name="Nazareth L."/>
            <person name="Reid J."/>
            <person name="Worley K."/>
            <person name="Petrosino J."/>
            <person name="Highlander S."/>
            <person name="Gibbs R."/>
        </authorList>
    </citation>
    <scope>NUCLEOTIDE SEQUENCE [LARGE SCALE GENOMIC DNA]</scope>
    <source>
        <strain evidence="3">DSM 15272</strain>
    </source>
</reference>
<evidence type="ECO:0000313" key="4">
    <source>
        <dbReference type="Proteomes" id="UP000003111"/>
    </source>
</evidence>
<keyword evidence="1" id="KW-0732">Signal</keyword>
<dbReference type="PANTHER" id="PTHR43283">
    <property type="entry name" value="BETA-LACTAMASE-RELATED"/>
    <property type="match status" value="1"/>
</dbReference>
<feature type="domain" description="Beta-lactamase-related" evidence="2">
    <location>
        <begin position="99"/>
        <end position="302"/>
    </location>
</feature>
<dbReference type="EMBL" id="ACLF03000004">
    <property type="protein sequence ID" value="EFQ83633.1"/>
    <property type="molecule type" value="Genomic_DNA"/>
</dbReference>
<feature type="chain" id="PRO_5003164590" evidence="1">
    <location>
        <begin position="24"/>
        <end position="457"/>
    </location>
</feature>
<dbReference type="PANTHER" id="PTHR43283:SF7">
    <property type="entry name" value="BETA-LACTAMASE-RELATED DOMAIN-CONTAINING PROTEIN"/>
    <property type="match status" value="1"/>
</dbReference>
<dbReference type="Pfam" id="PF00144">
    <property type="entry name" value="Beta-lactamase"/>
    <property type="match status" value="1"/>
</dbReference>